<reference evidence="2 3" key="1">
    <citation type="submission" date="2016-10" db="EMBL/GenBank/DDBJ databases">
        <authorList>
            <person name="de Groot N.N."/>
        </authorList>
    </citation>
    <scope>NUCLEOTIDE SEQUENCE [LARGE SCALE GENOMIC DNA]</scope>
    <source>
        <strain evidence="2 3">ATCC 35958</strain>
    </source>
</reference>
<dbReference type="InterPro" id="IPR052340">
    <property type="entry name" value="RNase_Y/CdgJ"/>
</dbReference>
<evidence type="ECO:0000313" key="2">
    <source>
        <dbReference type="EMBL" id="SER75580.1"/>
    </source>
</evidence>
<evidence type="ECO:0000313" key="3">
    <source>
        <dbReference type="Proteomes" id="UP000199766"/>
    </source>
</evidence>
<dbReference type="STRING" id="180197.SAMN02982919_02943"/>
<gene>
    <name evidence="2" type="ORF">SAMN02982919_02943</name>
</gene>
<dbReference type="PANTHER" id="PTHR33525:SF6">
    <property type="entry name" value="HDOD DOMAIN-CONTAINING PROTEIN"/>
    <property type="match status" value="1"/>
</dbReference>
<accession>A0A1H9RRX3</accession>
<dbReference type="Proteomes" id="UP000199766">
    <property type="component" value="Unassembled WGS sequence"/>
</dbReference>
<dbReference type="EMBL" id="FOGD01000014">
    <property type="protein sequence ID" value="SER75580.1"/>
    <property type="molecule type" value="Genomic_DNA"/>
</dbReference>
<dbReference type="Pfam" id="PF08668">
    <property type="entry name" value="HDOD"/>
    <property type="match status" value="1"/>
</dbReference>
<protein>
    <submittedName>
        <fullName evidence="2">HDOD domain-containing protein</fullName>
    </submittedName>
</protein>
<organism evidence="2 3">
    <name type="scientific">Giesbergeria anulus</name>
    <dbReference type="NCBI Taxonomy" id="180197"/>
    <lineage>
        <taxon>Bacteria</taxon>
        <taxon>Pseudomonadati</taxon>
        <taxon>Pseudomonadota</taxon>
        <taxon>Betaproteobacteria</taxon>
        <taxon>Burkholderiales</taxon>
        <taxon>Comamonadaceae</taxon>
        <taxon>Giesbergeria</taxon>
    </lineage>
</organism>
<proteinExistence type="predicted"/>
<dbReference type="InterPro" id="IPR013976">
    <property type="entry name" value="HDOD"/>
</dbReference>
<dbReference type="PANTHER" id="PTHR33525">
    <property type="match status" value="1"/>
</dbReference>
<dbReference type="PROSITE" id="PS51833">
    <property type="entry name" value="HDOD"/>
    <property type="match status" value="1"/>
</dbReference>
<name>A0A1H9RRX3_9BURK</name>
<feature type="domain" description="HDOD" evidence="1">
    <location>
        <begin position="25"/>
        <end position="217"/>
    </location>
</feature>
<dbReference type="Gene3D" id="1.10.3210.10">
    <property type="entry name" value="Hypothetical protein af1432"/>
    <property type="match status" value="1"/>
</dbReference>
<dbReference type="OrthoDB" id="9784953at2"/>
<evidence type="ECO:0000259" key="1">
    <source>
        <dbReference type="PROSITE" id="PS51833"/>
    </source>
</evidence>
<dbReference type="AlphaFoldDB" id="A0A1H9RRX3"/>
<dbReference type="RefSeq" id="WP_091458927.1">
    <property type="nucleotide sequence ID" value="NZ_FOGD01000014.1"/>
</dbReference>
<dbReference type="SUPFAM" id="SSF109604">
    <property type="entry name" value="HD-domain/PDEase-like"/>
    <property type="match status" value="1"/>
</dbReference>
<keyword evidence="3" id="KW-1185">Reference proteome</keyword>
<sequence>MTTTHPIHRELDHAYRNGPVRHIVIPPCPELLRQLQEATAHSESDIGALDQIASADVAMAAALIRQANSPLYGLTQPVHTVGQALIVLGLRPAVQLLTGFLTRHALQVKSPLLAHFWENSTRRALACEHIGHQLYNLDPGLAYSFGLFCHVGMPVLMRGVKDYGGTIIEAMARKDRTFVQTENVNHRTDHAVVGAIVARTWRLPSEVAVAIRLHHDFTALNDQRYSDIERHLVAMGLIAEYLVGQYEGSIVQREWEQYGPACLEHLEIGSTELDSWVDQLHPVFETVQLS</sequence>